<dbReference type="OrthoDB" id="843225at2759"/>
<reference evidence="2" key="1">
    <citation type="submission" date="2022-07" db="EMBL/GenBank/DDBJ databases">
        <title>Phylogenomic reconstructions and comparative analyses of Kickxellomycotina fungi.</title>
        <authorList>
            <person name="Reynolds N.K."/>
            <person name="Stajich J.E."/>
            <person name="Barry K."/>
            <person name="Grigoriev I.V."/>
            <person name="Crous P."/>
            <person name="Smith M.E."/>
        </authorList>
    </citation>
    <scope>NUCLEOTIDE SEQUENCE</scope>
    <source>
        <strain evidence="2">NRRL 1566</strain>
    </source>
</reference>
<keyword evidence="3" id="KW-1185">Reference proteome</keyword>
<evidence type="ECO:0000313" key="3">
    <source>
        <dbReference type="Proteomes" id="UP001139887"/>
    </source>
</evidence>
<gene>
    <name evidence="2" type="ORF">IWW36_001675</name>
</gene>
<dbReference type="InterPro" id="IPR014729">
    <property type="entry name" value="Rossmann-like_a/b/a_fold"/>
</dbReference>
<feature type="domain" description="UspA" evidence="1">
    <location>
        <begin position="104"/>
        <end position="184"/>
    </location>
</feature>
<protein>
    <recommendedName>
        <fullName evidence="1">UspA domain-containing protein</fullName>
    </recommendedName>
</protein>
<evidence type="ECO:0000259" key="1">
    <source>
        <dbReference type="Pfam" id="PF00582"/>
    </source>
</evidence>
<dbReference type="EMBL" id="JANBUW010000025">
    <property type="protein sequence ID" value="KAJ2850706.1"/>
    <property type="molecule type" value="Genomic_DNA"/>
</dbReference>
<name>A0A9W8I8G1_9FUNG</name>
<evidence type="ECO:0000313" key="2">
    <source>
        <dbReference type="EMBL" id="KAJ2850706.1"/>
    </source>
</evidence>
<comment type="caution">
    <text evidence="2">The sequence shown here is derived from an EMBL/GenBank/DDBJ whole genome shotgun (WGS) entry which is preliminary data.</text>
</comment>
<dbReference type="InterPro" id="IPR006016">
    <property type="entry name" value="UspA"/>
</dbReference>
<dbReference type="PANTHER" id="PTHR31964">
    <property type="entry name" value="ADENINE NUCLEOTIDE ALPHA HYDROLASES-LIKE SUPERFAMILY PROTEIN"/>
    <property type="match status" value="1"/>
</dbReference>
<dbReference type="AlphaFoldDB" id="A0A9W8I8G1"/>
<organism evidence="2 3">
    <name type="scientific">Coemansia brasiliensis</name>
    <dbReference type="NCBI Taxonomy" id="2650707"/>
    <lineage>
        <taxon>Eukaryota</taxon>
        <taxon>Fungi</taxon>
        <taxon>Fungi incertae sedis</taxon>
        <taxon>Zoopagomycota</taxon>
        <taxon>Kickxellomycotina</taxon>
        <taxon>Kickxellomycetes</taxon>
        <taxon>Kickxellales</taxon>
        <taxon>Kickxellaceae</taxon>
        <taxon>Coemansia</taxon>
    </lineage>
</organism>
<sequence length="218" mass="24001">MSEATYIPLSLRRKIVIALDPEHLVAGASDLNESMADEALAAKQQKRFATFKTVAWTKANILRAHEDHVFLVASLDTTPKAFDATVLTNIWNSLAGNPDSHRDYRRQMQEGLRRLSEQLSQVGVSASWEVLEGEMGEKVPEYVERHRGEILVVQAPDRGAWADMVSFSWADICVRRAKCPVLVVQQADLSDNVAIAMDPPAAAGCDMTSAALEDSHEG</sequence>
<dbReference type="SUPFAM" id="SSF52402">
    <property type="entry name" value="Adenine nucleotide alpha hydrolases-like"/>
    <property type="match status" value="1"/>
</dbReference>
<dbReference type="Proteomes" id="UP001139887">
    <property type="component" value="Unassembled WGS sequence"/>
</dbReference>
<proteinExistence type="predicted"/>
<dbReference type="Gene3D" id="3.40.50.620">
    <property type="entry name" value="HUPs"/>
    <property type="match status" value="1"/>
</dbReference>
<dbReference type="Pfam" id="PF00582">
    <property type="entry name" value="Usp"/>
    <property type="match status" value="1"/>
</dbReference>
<dbReference type="CDD" id="cd00293">
    <property type="entry name" value="USP-like"/>
    <property type="match status" value="1"/>
</dbReference>
<accession>A0A9W8I8G1</accession>
<dbReference type="PANTHER" id="PTHR31964:SF113">
    <property type="entry name" value="USPA DOMAIN-CONTAINING PROTEIN"/>
    <property type="match status" value="1"/>
</dbReference>